<dbReference type="EMBL" id="CM029042">
    <property type="protein sequence ID" value="KAG2615681.1"/>
    <property type="molecule type" value="Genomic_DNA"/>
</dbReference>
<feature type="compositionally biased region" description="Basic and acidic residues" evidence="1">
    <location>
        <begin position="347"/>
        <end position="364"/>
    </location>
</feature>
<accession>A0A8T0TUN5</accession>
<proteinExistence type="predicted"/>
<reference evidence="2" key="1">
    <citation type="submission" date="2020-05" db="EMBL/GenBank/DDBJ databases">
        <title>WGS assembly of Panicum virgatum.</title>
        <authorList>
            <person name="Lovell J.T."/>
            <person name="Jenkins J."/>
            <person name="Shu S."/>
            <person name="Juenger T.E."/>
            <person name="Schmutz J."/>
        </authorList>
    </citation>
    <scope>NUCLEOTIDE SEQUENCE</scope>
    <source>
        <strain evidence="2">AP13</strain>
    </source>
</reference>
<feature type="region of interest" description="Disordered" evidence="1">
    <location>
        <begin position="271"/>
        <end position="311"/>
    </location>
</feature>
<comment type="caution">
    <text evidence="2">The sequence shown here is derived from an EMBL/GenBank/DDBJ whole genome shotgun (WGS) entry which is preliminary data.</text>
</comment>
<dbReference type="AlphaFoldDB" id="A0A8T0TUN5"/>
<feature type="region of interest" description="Disordered" evidence="1">
    <location>
        <begin position="1"/>
        <end position="33"/>
    </location>
</feature>
<protein>
    <submittedName>
        <fullName evidence="2">Uncharacterized protein</fullName>
    </submittedName>
</protein>
<feature type="compositionally biased region" description="Basic residues" evidence="1">
    <location>
        <begin position="365"/>
        <end position="374"/>
    </location>
</feature>
<gene>
    <name evidence="2" type="ORF">PVAP13_3NG043890</name>
</gene>
<dbReference type="Proteomes" id="UP000823388">
    <property type="component" value="Chromosome 3N"/>
</dbReference>
<keyword evidence="3" id="KW-1185">Reference proteome</keyword>
<evidence type="ECO:0000256" key="1">
    <source>
        <dbReference type="SAM" id="MobiDB-lite"/>
    </source>
</evidence>
<sequence length="424" mass="45207">MAVPAAAGSSQPRHGSRLDLRPVNGPSGPDGVDRLLVHARHQQAAAGDGDPSSPPPVAVVRRGVPQRAVLAVAEVVVVVARRRAGEVAGRRAVRGDHAPDDARWVRASELARSRVVVLGARAPSAASGRARSISGGDCKSSVLRRWTERAPLAVAQRPELIQRFHAPPLAGGCRRCGMQDHRHGQFDRAGGPAVAVPCDVNGGRRLHSGKDLVAFEEPSATASPDRHCRGLLEHELRDHLCFGVIFLATGTEDVVAGFRFVGAHRLPAVAAGASATRHGEQPPPQVRVRRRRSAPTLGAPTLRPGTRLRFGDRSGGAGAARLLIRWLDGYGQQRGAAVPARLRRAGARRDDGPGVLERPRPERGRRQRQRRRRALAPQRVVPVEVALGGEDPDLVGVVGGVPAIRLHRRRCSASVPARLLAHGI</sequence>
<feature type="region of interest" description="Disordered" evidence="1">
    <location>
        <begin position="342"/>
        <end position="375"/>
    </location>
</feature>
<evidence type="ECO:0000313" key="2">
    <source>
        <dbReference type="EMBL" id="KAG2615681.1"/>
    </source>
</evidence>
<name>A0A8T0TUN5_PANVG</name>
<evidence type="ECO:0000313" key="3">
    <source>
        <dbReference type="Proteomes" id="UP000823388"/>
    </source>
</evidence>
<feature type="non-terminal residue" evidence="2">
    <location>
        <position position="424"/>
    </location>
</feature>
<organism evidence="2 3">
    <name type="scientific">Panicum virgatum</name>
    <name type="common">Blackwell switchgrass</name>
    <dbReference type="NCBI Taxonomy" id="38727"/>
    <lineage>
        <taxon>Eukaryota</taxon>
        <taxon>Viridiplantae</taxon>
        <taxon>Streptophyta</taxon>
        <taxon>Embryophyta</taxon>
        <taxon>Tracheophyta</taxon>
        <taxon>Spermatophyta</taxon>
        <taxon>Magnoliopsida</taxon>
        <taxon>Liliopsida</taxon>
        <taxon>Poales</taxon>
        <taxon>Poaceae</taxon>
        <taxon>PACMAD clade</taxon>
        <taxon>Panicoideae</taxon>
        <taxon>Panicodae</taxon>
        <taxon>Paniceae</taxon>
        <taxon>Panicinae</taxon>
        <taxon>Panicum</taxon>
        <taxon>Panicum sect. Hiantes</taxon>
    </lineage>
</organism>